<dbReference type="InterPro" id="IPR027806">
    <property type="entry name" value="HARBI1_dom"/>
</dbReference>
<dbReference type="Pfam" id="PF13359">
    <property type="entry name" value="DDE_Tnp_4"/>
    <property type="match status" value="1"/>
</dbReference>
<comment type="caution">
    <text evidence="4">The sequence shown here is derived from an EMBL/GenBank/DDBJ whole genome shotgun (WGS) entry which is preliminary data.</text>
</comment>
<dbReference type="GO" id="GO:0046872">
    <property type="term" value="F:metal ion binding"/>
    <property type="evidence" value="ECO:0007669"/>
    <property type="project" value="UniProtKB-KW"/>
</dbReference>
<organism evidence="4 5">
    <name type="scientific">Alligator mississippiensis</name>
    <name type="common">American alligator</name>
    <dbReference type="NCBI Taxonomy" id="8496"/>
    <lineage>
        <taxon>Eukaryota</taxon>
        <taxon>Metazoa</taxon>
        <taxon>Chordata</taxon>
        <taxon>Craniata</taxon>
        <taxon>Vertebrata</taxon>
        <taxon>Euteleostomi</taxon>
        <taxon>Archelosauria</taxon>
        <taxon>Archosauria</taxon>
        <taxon>Crocodylia</taxon>
        <taxon>Alligatoridae</taxon>
        <taxon>Alligatorinae</taxon>
        <taxon>Alligator</taxon>
    </lineage>
</organism>
<dbReference type="Proteomes" id="UP000050525">
    <property type="component" value="Unassembled WGS sequence"/>
</dbReference>
<evidence type="ECO:0000256" key="1">
    <source>
        <dbReference type="ARBA" id="ARBA00001968"/>
    </source>
</evidence>
<evidence type="ECO:0000313" key="5">
    <source>
        <dbReference type="Proteomes" id="UP000050525"/>
    </source>
</evidence>
<sequence>MSAGTFRALCAEPAPALHRQHTLMSLPLSMEKHMAIMLWKLATATCYRAVGIQFGVGRSTAGAVVLEVCQAVQRGLLRRAVAWLGDAHKLLAAFRVLGLPRYIGALGLAHTPIQCPPHQAADYINARGYYSMALQVLVDHHGRFTQVSAGWPGKAHPARVLRRSGLYHLCRRGSCNDFAVDNLPRLVSACCALHNLCEHRGESFDEAWAAKAQRLGASFQQPEAWPETPAKPISTLQSEHPTGTAVPLLALWHCPAAACVPAWGFYLLPAPRAQGFGPTRPRTE</sequence>
<dbReference type="STRING" id="8496.A0A151P568"/>
<evidence type="ECO:0000256" key="2">
    <source>
        <dbReference type="ARBA" id="ARBA00022723"/>
    </source>
</evidence>
<comment type="cofactor">
    <cofactor evidence="1">
        <name>a divalent metal cation</name>
        <dbReference type="ChEBI" id="CHEBI:60240"/>
    </cofactor>
</comment>
<dbReference type="EMBL" id="AKHW03000840">
    <property type="protein sequence ID" value="KYO44217.1"/>
    <property type="molecule type" value="Genomic_DNA"/>
</dbReference>
<protein>
    <recommendedName>
        <fullName evidence="3">DDE Tnp4 domain-containing protein</fullName>
    </recommendedName>
</protein>
<keyword evidence="2" id="KW-0479">Metal-binding</keyword>
<gene>
    <name evidence="4" type="ORF">Y1Q_0001748</name>
</gene>
<feature type="domain" description="DDE Tnp4" evidence="3">
    <location>
        <begin position="110"/>
        <end position="171"/>
    </location>
</feature>
<reference evidence="4 5" key="1">
    <citation type="journal article" date="2012" name="Genome Biol.">
        <title>Sequencing three crocodilian genomes to illuminate the evolution of archosaurs and amniotes.</title>
        <authorList>
            <person name="St John J.A."/>
            <person name="Braun E.L."/>
            <person name="Isberg S.R."/>
            <person name="Miles L.G."/>
            <person name="Chong A.Y."/>
            <person name="Gongora J."/>
            <person name="Dalzell P."/>
            <person name="Moran C."/>
            <person name="Bed'hom B."/>
            <person name="Abzhanov A."/>
            <person name="Burgess S.C."/>
            <person name="Cooksey A.M."/>
            <person name="Castoe T.A."/>
            <person name="Crawford N.G."/>
            <person name="Densmore L.D."/>
            <person name="Drew J.C."/>
            <person name="Edwards S.V."/>
            <person name="Faircloth B.C."/>
            <person name="Fujita M.K."/>
            <person name="Greenwold M.J."/>
            <person name="Hoffmann F.G."/>
            <person name="Howard J.M."/>
            <person name="Iguchi T."/>
            <person name="Janes D.E."/>
            <person name="Khan S.Y."/>
            <person name="Kohno S."/>
            <person name="de Koning A.J."/>
            <person name="Lance S.L."/>
            <person name="McCarthy F.M."/>
            <person name="McCormack J.E."/>
            <person name="Merchant M.E."/>
            <person name="Peterson D.G."/>
            <person name="Pollock D.D."/>
            <person name="Pourmand N."/>
            <person name="Raney B.J."/>
            <person name="Roessler K.A."/>
            <person name="Sanford J.R."/>
            <person name="Sawyer R.H."/>
            <person name="Schmidt C.J."/>
            <person name="Triplett E.W."/>
            <person name="Tuberville T.D."/>
            <person name="Venegas-Anaya M."/>
            <person name="Howard J.T."/>
            <person name="Jarvis E.D."/>
            <person name="Guillette L.J.Jr."/>
            <person name="Glenn T.C."/>
            <person name="Green R.E."/>
            <person name="Ray D.A."/>
        </authorList>
    </citation>
    <scope>NUCLEOTIDE SEQUENCE [LARGE SCALE GENOMIC DNA]</scope>
    <source>
        <strain evidence="4">KSC_2009_1</strain>
    </source>
</reference>
<keyword evidence="5" id="KW-1185">Reference proteome</keyword>
<evidence type="ECO:0000259" key="3">
    <source>
        <dbReference type="Pfam" id="PF13359"/>
    </source>
</evidence>
<evidence type="ECO:0000313" key="4">
    <source>
        <dbReference type="EMBL" id="KYO44217.1"/>
    </source>
</evidence>
<accession>A0A151P568</accession>
<dbReference type="AlphaFoldDB" id="A0A151P568"/>
<name>A0A151P568_ALLMI</name>
<proteinExistence type="predicted"/>